<dbReference type="EMBL" id="JAVDXQ010000003">
    <property type="protein sequence ID" value="MDR7296678.1"/>
    <property type="molecule type" value="Genomic_DNA"/>
</dbReference>
<gene>
    <name evidence="2" type="ORF">J2X16_002025</name>
</gene>
<dbReference type="InterPro" id="IPR008794">
    <property type="entry name" value="Pro_racemase_fam"/>
</dbReference>
<evidence type="ECO:0000313" key="2">
    <source>
        <dbReference type="EMBL" id="MDR7296678.1"/>
    </source>
</evidence>
<dbReference type="Proteomes" id="UP001180536">
    <property type="component" value="Unassembled WGS sequence"/>
</dbReference>
<dbReference type="SUPFAM" id="SSF54506">
    <property type="entry name" value="Diaminopimelate epimerase-like"/>
    <property type="match status" value="1"/>
</dbReference>
<comment type="similarity">
    <text evidence="1">Belongs to the proline racemase family.</text>
</comment>
<dbReference type="EC" id="5.1.1.8" evidence="2"/>
<evidence type="ECO:0000256" key="1">
    <source>
        <dbReference type="ARBA" id="ARBA00007529"/>
    </source>
</evidence>
<dbReference type="SFLD" id="SFLDS00028">
    <property type="entry name" value="Proline_Racemase"/>
    <property type="match status" value="1"/>
</dbReference>
<dbReference type="PANTHER" id="PTHR33442">
    <property type="entry name" value="TRANS-3-HYDROXY-L-PROLINE DEHYDRATASE"/>
    <property type="match status" value="1"/>
</dbReference>
<accession>A0ABU1Z899</accession>
<sequence>MTRVQIVDSHTGGEPTRVVVGGFPGLGHGTMAERRELLAREHDHYRRATLLEPRGSEVLVGALLCAPQDPAHTAGVIFFNNTGYLGMCGHGTIGLVATLAHLGRIRPGEHVIETPVGEVRATLHDDGRASVRNVPAWRLAADVAVTLPTGQVVTGDIAWGGNWFFLCADHGQAVRPERVGALTDYAAMVGEALHDQGERGAHGAVIDHIELFADDDDGADSRSFVLCPGRQYDRSPCGTGTSAKLACLAARGKLAPGQVWRQASVIGSVFEGWYEAAGEHIVPTIRGQAFVTAEATLLIDPADPFGWGLP</sequence>
<dbReference type="NCBIfam" id="NF010577">
    <property type="entry name" value="PRK13970.1"/>
    <property type="match status" value="1"/>
</dbReference>
<comment type="caution">
    <text evidence="2">The sequence shown here is derived from an EMBL/GenBank/DDBJ whole genome shotgun (WGS) entry which is preliminary data.</text>
</comment>
<dbReference type="GO" id="GO:0047580">
    <property type="term" value="F:4-hydroxyproline epimerase activity"/>
    <property type="evidence" value="ECO:0007669"/>
    <property type="project" value="UniProtKB-EC"/>
</dbReference>
<evidence type="ECO:0000313" key="3">
    <source>
        <dbReference type="Proteomes" id="UP001180536"/>
    </source>
</evidence>
<dbReference type="PIRSF" id="PIRSF029792">
    <property type="entry name" value="Pro_racemase"/>
    <property type="match status" value="1"/>
</dbReference>
<dbReference type="RefSeq" id="WP_056874438.1">
    <property type="nucleotide sequence ID" value="NZ_JAVDXQ010000003.1"/>
</dbReference>
<name>A0ABU1Z899_9BURK</name>
<organism evidence="2 3">
    <name type="scientific">Pelomonas aquatica</name>
    <dbReference type="NCBI Taxonomy" id="431058"/>
    <lineage>
        <taxon>Bacteria</taxon>
        <taxon>Pseudomonadati</taxon>
        <taxon>Pseudomonadota</taxon>
        <taxon>Betaproteobacteria</taxon>
        <taxon>Burkholderiales</taxon>
        <taxon>Sphaerotilaceae</taxon>
        <taxon>Roseateles</taxon>
    </lineage>
</organism>
<reference evidence="2 3" key="1">
    <citation type="submission" date="2023-07" db="EMBL/GenBank/DDBJ databases">
        <title>Sorghum-associated microbial communities from plants grown in Nebraska, USA.</title>
        <authorList>
            <person name="Schachtman D."/>
        </authorList>
    </citation>
    <scope>NUCLEOTIDE SEQUENCE [LARGE SCALE GENOMIC DNA]</scope>
    <source>
        <strain evidence="2 3">BE310</strain>
    </source>
</reference>
<keyword evidence="3" id="KW-1185">Reference proteome</keyword>
<dbReference type="PANTHER" id="PTHR33442:SF1">
    <property type="entry name" value="TRANS-3-HYDROXY-L-PROLINE DEHYDRATASE"/>
    <property type="match status" value="1"/>
</dbReference>
<dbReference type="Gene3D" id="3.10.310.10">
    <property type="entry name" value="Diaminopimelate Epimerase, Chain A, domain 1"/>
    <property type="match status" value="2"/>
</dbReference>
<protein>
    <submittedName>
        <fullName evidence="2">4-hydroxyproline epimerase</fullName>
        <ecNumber evidence="2">5.1.1.8</ecNumber>
    </submittedName>
</protein>
<keyword evidence="2" id="KW-0413">Isomerase</keyword>
<proteinExistence type="inferred from homology"/>
<dbReference type="Pfam" id="PF05544">
    <property type="entry name" value="Pro_racemase"/>
    <property type="match status" value="1"/>
</dbReference>